<organism evidence="5 6">
    <name type="scientific">Monopterus albus</name>
    <name type="common">Swamp eel</name>
    <dbReference type="NCBI Taxonomy" id="43700"/>
    <lineage>
        <taxon>Eukaryota</taxon>
        <taxon>Metazoa</taxon>
        <taxon>Chordata</taxon>
        <taxon>Craniata</taxon>
        <taxon>Vertebrata</taxon>
        <taxon>Euteleostomi</taxon>
        <taxon>Actinopterygii</taxon>
        <taxon>Neopterygii</taxon>
        <taxon>Teleostei</taxon>
        <taxon>Neoteleostei</taxon>
        <taxon>Acanthomorphata</taxon>
        <taxon>Anabantaria</taxon>
        <taxon>Synbranchiformes</taxon>
        <taxon>Synbranchidae</taxon>
        <taxon>Monopterus</taxon>
    </lineage>
</organism>
<evidence type="ECO:0000259" key="3">
    <source>
        <dbReference type="PROSITE" id="PS50106"/>
    </source>
</evidence>
<dbReference type="SUPFAM" id="SSF50729">
    <property type="entry name" value="PH domain-like"/>
    <property type="match status" value="1"/>
</dbReference>
<feature type="region of interest" description="Disordered" evidence="1">
    <location>
        <begin position="683"/>
        <end position="707"/>
    </location>
</feature>
<evidence type="ECO:0008006" key="7">
    <source>
        <dbReference type="Google" id="ProtNLM"/>
    </source>
</evidence>
<dbReference type="Pfam" id="PF00595">
    <property type="entry name" value="PDZ"/>
    <property type="match status" value="1"/>
</dbReference>
<feature type="compositionally biased region" description="Polar residues" evidence="1">
    <location>
        <begin position="943"/>
        <end position="959"/>
    </location>
</feature>
<feature type="domain" description="Ras-associating" evidence="4">
    <location>
        <begin position="196"/>
        <end position="294"/>
    </location>
</feature>
<dbReference type="PROSITE" id="PS50106">
    <property type="entry name" value="PDZ"/>
    <property type="match status" value="1"/>
</dbReference>
<feature type="region of interest" description="Disordered" evidence="1">
    <location>
        <begin position="1"/>
        <end position="28"/>
    </location>
</feature>
<keyword evidence="6" id="KW-1185">Reference proteome</keyword>
<dbReference type="InterPro" id="IPR049385">
    <property type="entry name" value="FAK1-like_FERM_C"/>
</dbReference>
<proteinExistence type="predicted"/>
<dbReference type="PROSITE" id="PS50200">
    <property type="entry name" value="RA"/>
    <property type="match status" value="1"/>
</dbReference>
<feature type="region of interest" description="Disordered" evidence="1">
    <location>
        <begin position="749"/>
        <end position="780"/>
    </location>
</feature>
<dbReference type="CDD" id="cd14473">
    <property type="entry name" value="FERM_B-lobe"/>
    <property type="match status" value="1"/>
</dbReference>
<dbReference type="InterPro" id="IPR029071">
    <property type="entry name" value="Ubiquitin-like_domsf"/>
</dbReference>
<dbReference type="SMART" id="SM00228">
    <property type="entry name" value="PDZ"/>
    <property type="match status" value="1"/>
</dbReference>
<dbReference type="AlphaFoldDB" id="A0A3Q3J864"/>
<feature type="region of interest" description="Disordered" evidence="1">
    <location>
        <begin position="817"/>
        <end position="856"/>
    </location>
</feature>
<dbReference type="Pfam" id="PF21989">
    <property type="entry name" value="RA_2"/>
    <property type="match status" value="1"/>
</dbReference>
<feature type="region of interest" description="Disordered" evidence="1">
    <location>
        <begin position="1034"/>
        <end position="1055"/>
    </location>
</feature>
<dbReference type="SUPFAM" id="SSF50156">
    <property type="entry name" value="PDZ domain-like"/>
    <property type="match status" value="1"/>
</dbReference>
<dbReference type="FunFam" id="2.30.42.10:FF:000053">
    <property type="entry name" value="FERM and PDZ domain-containing protein 4"/>
    <property type="match status" value="1"/>
</dbReference>
<dbReference type="InterPro" id="IPR035963">
    <property type="entry name" value="FERM_2"/>
</dbReference>
<evidence type="ECO:0000256" key="1">
    <source>
        <dbReference type="SAM" id="MobiDB-lite"/>
    </source>
</evidence>
<dbReference type="CDD" id="cd13183">
    <property type="entry name" value="FERM_C_FRMPD1_FRMPD3_FRMPD4"/>
    <property type="match status" value="1"/>
</dbReference>
<accession>A0A3Q3J864</accession>
<dbReference type="PANTHER" id="PTHR46221">
    <property type="entry name" value="FERM AND PDZ DOMAIN-CONTAINING PROTEIN FAMILY MEMBER"/>
    <property type="match status" value="1"/>
</dbReference>
<dbReference type="InterPro" id="IPR000159">
    <property type="entry name" value="RA_dom"/>
</dbReference>
<dbReference type="Gene3D" id="2.30.42.10">
    <property type="match status" value="1"/>
</dbReference>
<dbReference type="Proteomes" id="UP000261600">
    <property type="component" value="Unplaced"/>
</dbReference>
<dbReference type="InterPro" id="IPR001478">
    <property type="entry name" value="PDZ"/>
</dbReference>
<feature type="region of interest" description="Disordered" evidence="1">
    <location>
        <begin position="1095"/>
        <end position="1131"/>
    </location>
</feature>
<dbReference type="FunFam" id="2.30.29.30:FF:000066">
    <property type="entry name" value="FERM and PDZ domain-containing protein 4"/>
    <property type="match status" value="1"/>
</dbReference>
<evidence type="ECO:0000313" key="6">
    <source>
        <dbReference type="Proteomes" id="UP000261600"/>
    </source>
</evidence>
<feature type="region of interest" description="Disordered" evidence="1">
    <location>
        <begin position="545"/>
        <end position="596"/>
    </location>
</feature>
<dbReference type="InterPro" id="IPR011993">
    <property type="entry name" value="PH-like_dom_sf"/>
</dbReference>
<feature type="compositionally biased region" description="Low complexity" evidence="1">
    <location>
        <begin position="1039"/>
        <end position="1048"/>
    </location>
</feature>
<reference evidence="5" key="1">
    <citation type="submission" date="2025-08" db="UniProtKB">
        <authorList>
            <consortium name="Ensembl"/>
        </authorList>
    </citation>
    <scope>IDENTIFICATION</scope>
</reference>
<dbReference type="InterPro" id="IPR041779">
    <property type="entry name" value="FRMPD1/3/4_FERM_C"/>
</dbReference>
<dbReference type="SUPFAM" id="SSF47031">
    <property type="entry name" value="Second domain of FERM"/>
    <property type="match status" value="1"/>
</dbReference>
<dbReference type="SMART" id="SM00295">
    <property type="entry name" value="B41"/>
    <property type="match status" value="1"/>
</dbReference>
<dbReference type="InterPro" id="IPR019748">
    <property type="entry name" value="FERM_central"/>
</dbReference>
<evidence type="ECO:0000259" key="4">
    <source>
        <dbReference type="PROSITE" id="PS50200"/>
    </source>
</evidence>
<feature type="compositionally biased region" description="Polar residues" evidence="1">
    <location>
        <begin position="969"/>
        <end position="979"/>
    </location>
</feature>
<dbReference type="Gene3D" id="2.30.29.30">
    <property type="entry name" value="Pleckstrin-homology domain (PH domain)/Phosphotyrosine-binding domain (PTB)"/>
    <property type="match status" value="1"/>
</dbReference>
<dbReference type="InterPro" id="IPR014352">
    <property type="entry name" value="FERM/acyl-CoA-bd_prot_sf"/>
</dbReference>
<feature type="domain" description="PDZ" evidence="3">
    <location>
        <begin position="69"/>
        <end position="146"/>
    </location>
</feature>
<dbReference type="Gene3D" id="3.10.20.90">
    <property type="entry name" value="Phosphatidylinositol 3-kinase Catalytic Subunit, Chain A, domain 1"/>
    <property type="match status" value="1"/>
</dbReference>
<dbReference type="PANTHER" id="PTHR46221:SF4">
    <property type="entry name" value="FERM AND PDZ DOMAIN-CONTAINING PROTEIN 4"/>
    <property type="match status" value="1"/>
</dbReference>
<feature type="domain" description="FERM" evidence="2">
    <location>
        <begin position="195"/>
        <end position="510"/>
    </location>
</feature>
<dbReference type="Gene3D" id="1.20.80.10">
    <property type="match status" value="1"/>
</dbReference>
<dbReference type="GO" id="GO:0007165">
    <property type="term" value="P:signal transduction"/>
    <property type="evidence" value="ECO:0007669"/>
    <property type="project" value="InterPro"/>
</dbReference>
<feature type="compositionally biased region" description="Acidic residues" evidence="1">
    <location>
        <begin position="683"/>
        <end position="696"/>
    </location>
</feature>
<protein>
    <recommendedName>
        <fullName evidence="7">FERM and PDZ domain containing 4</fullName>
    </recommendedName>
</protein>
<feature type="compositionally biased region" description="Low complexity" evidence="1">
    <location>
        <begin position="844"/>
        <end position="856"/>
    </location>
</feature>
<evidence type="ECO:0000313" key="5">
    <source>
        <dbReference type="Ensembl" id="ENSMALP00000014809.1"/>
    </source>
</evidence>
<evidence type="ECO:0000259" key="2">
    <source>
        <dbReference type="PROSITE" id="PS50057"/>
    </source>
</evidence>
<dbReference type="Ensembl" id="ENSMALT00000015116.1">
    <property type="protein sequence ID" value="ENSMALP00000014809.1"/>
    <property type="gene ID" value="ENSMALG00000010361.1"/>
</dbReference>
<reference evidence="5" key="2">
    <citation type="submission" date="2025-09" db="UniProtKB">
        <authorList>
            <consortium name="Ensembl"/>
        </authorList>
    </citation>
    <scope>IDENTIFICATION</scope>
</reference>
<feature type="region of interest" description="Disordered" evidence="1">
    <location>
        <begin position="892"/>
        <end position="989"/>
    </location>
</feature>
<dbReference type="SUPFAM" id="SSF54236">
    <property type="entry name" value="Ubiquitin-like"/>
    <property type="match status" value="1"/>
</dbReference>
<dbReference type="Pfam" id="PF00373">
    <property type="entry name" value="FERM_M"/>
    <property type="match status" value="1"/>
</dbReference>
<dbReference type="InterPro" id="IPR019749">
    <property type="entry name" value="Band_41_domain"/>
</dbReference>
<feature type="compositionally biased region" description="Polar residues" evidence="1">
    <location>
        <begin position="831"/>
        <end position="843"/>
    </location>
</feature>
<dbReference type="InterPro" id="IPR000299">
    <property type="entry name" value="FERM_domain"/>
</dbReference>
<feature type="compositionally biased region" description="Polar residues" evidence="1">
    <location>
        <begin position="1097"/>
        <end position="1108"/>
    </location>
</feature>
<sequence>HPLCFSHKNKMSGWPPPGPGSWGGLQGPSYSWDSMNSSRDGQDCLINQVSQSSSLEEVHLDGVPPAPRLVEMRRDPVLGFGFVAGSEKPVVVRSVTSGGPSEGKLLPGDEIIMINNEPVSSAPRERVIDLVRSCKESIMLTVVQPYPSPKSAFISAAKKAMLKSNPVKVRFAEEVIINGQVPNPVKDNSLLFMPNVLKVYLENGQTKSFRFDSSTSVKNVILTLQEKLSIRCIEHFSLVLEQRSEGSESKLLLLHEQEMLTQVTQRPSSGKMKCFFRLSFVPRDPVELLRRDAVAFEYLYVQSCNDVVLERFGLELKYDAVLRLAALQMYILTMTTRQSQKVSLKYIQKEWGLSLFLPPAVLSSMKERNIKKALTHILKTNQNLVPPGKKLTALQAKVHYLRYLSELRLYGGREFKSILLQGGKQTEVTLLVGPRYGISHVINTRTNLVALLADFSHVNRIEILTEDETNVRLELHVLDVRPITLIMESSDAMNLACLTAGYYRLLVDSRRSIFSMAHCSSAGGDDSGELLLTMSVCIQGDVNNRDSEYSDNGQRENSISPYFHEPQNPERYLGSGQSPMPPPLPPATRHETEDSPRSAKVSFIFGGDPPLNKPRKLGYERLVESPELPEHGPPYLHNTEVQSQNRVPFQFSGLTHVYSNIVSVAGGEEPLLRDLLYRDTMDDAEDDDDASCEEDSTGGTPVAGKGTFLTLSGSTDDIIDLTSLPPPEGDDGVDDDEDDSLLQTLNLAIAAPPPGFRDSSDEDTAPEGKPLTTCDSEDIPVSLIDAIQTHGEGEGSRGGGRLENAVVNTLQALEALSVSERRPTVPPPKSNNPGVYTSQGFSPESSSDSGNETNSSEMTEICELAATHRHSESHVHLLVATREGYQPLLEEKTEFPVSPSTGGTIPKKTRSPTRHLQPPAVPPRQSPQLDKASSGPDGLEGRSQINPSSTLQRPSSTTPGGKHHKKSADSSGKYNTFSTREGHRNESGGAAILTGTSALHSVNVANLDDCGTDNGTVAVEQDEHLVVASLLAPTEKSRSGGSDQGSDIQSDHHPLSRQQSVARLCEYHLSKRISSLQGEAHSSLQGSLCSSLDAGGSMNSSACATPTDSPLGPGAVESKHHHLQRHPLSRSTSSLLRVLNYEDNKPGLSHGIPGQNAQGKDLHPHADPALHQKMLPNIHPPDAGAETALTTASYFNTLFSKTNN</sequence>
<feature type="compositionally biased region" description="Basic residues" evidence="1">
    <location>
        <begin position="1119"/>
        <end position="1128"/>
    </location>
</feature>
<feature type="compositionally biased region" description="Polar residues" evidence="1">
    <location>
        <begin position="550"/>
        <end position="560"/>
    </location>
</feature>
<dbReference type="InterPro" id="IPR036034">
    <property type="entry name" value="PDZ_sf"/>
</dbReference>
<name>A0A3Q3J864_MONAL</name>
<dbReference type="CDD" id="cd06769">
    <property type="entry name" value="PDZ_FRMPD1_3_4-like"/>
    <property type="match status" value="1"/>
</dbReference>
<dbReference type="PROSITE" id="PS50057">
    <property type="entry name" value="FERM_3"/>
    <property type="match status" value="1"/>
</dbReference>
<dbReference type="Pfam" id="PF21477">
    <property type="entry name" value="FERM_C_FAK1"/>
    <property type="match status" value="1"/>
</dbReference>